<dbReference type="Proteomes" id="UP000557717">
    <property type="component" value="Unassembled WGS sequence"/>
</dbReference>
<protein>
    <submittedName>
        <fullName evidence="1">DNA polymerase-3 subunit delta</fullName>
        <ecNumber evidence="1">2.7.7.7</ecNumber>
    </submittedName>
</protein>
<keyword evidence="1" id="KW-0548">Nucleotidyltransferase</keyword>
<dbReference type="Pfam" id="PF13177">
    <property type="entry name" value="DNA_pol3_delta2"/>
    <property type="match status" value="1"/>
</dbReference>
<gene>
    <name evidence="1" type="ORF">HNR46_002466</name>
</gene>
<name>A0A840V3W9_9BACT</name>
<reference evidence="1 2" key="1">
    <citation type="submission" date="2020-08" db="EMBL/GenBank/DDBJ databases">
        <title>Genomic Encyclopedia of Type Strains, Phase IV (KMG-IV): sequencing the most valuable type-strain genomes for metagenomic binning, comparative biology and taxonomic classification.</title>
        <authorList>
            <person name="Goeker M."/>
        </authorList>
    </citation>
    <scope>NUCLEOTIDE SEQUENCE [LARGE SCALE GENOMIC DNA]</scope>
    <source>
        <strain evidence="1 2">YC6886</strain>
    </source>
</reference>
<sequence>MAFTEDRAYELIESAHRRQRLAHAFLISGSRESGKEALAARVIQLLQGQGGGGGIDLFGEAVPVEVPPLDEMAGEWVRIVRPQSKSRRITVDSIRELEKSLHVVSGEGTWKVGVVCDADRMMPAAENAFLKTLEEPPQQTLLLLLTENAGGLLPTVLSRCVRLPLMGGSRDHDEGGLMLLEALDGVAESGLGSPEVALGLKACFSEILGAVKVQAEAAVKELLKEEEKALKQAVEGDWLKRREEALKAVAEADYLSDRARLFDLLQSWMADVLRIKVAAGGLELPESRVATSAVAEREDLPLLMRRVDALRELRATLDTNAQEQLALEVGFLKAFA</sequence>
<comment type="caution">
    <text evidence="1">The sequence shown here is derived from an EMBL/GenBank/DDBJ whole genome shotgun (WGS) entry which is preliminary data.</text>
</comment>
<keyword evidence="2" id="KW-1185">Reference proteome</keyword>
<dbReference type="GO" id="GO:0003887">
    <property type="term" value="F:DNA-directed DNA polymerase activity"/>
    <property type="evidence" value="ECO:0007669"/>
    <property type="project" value="UniProtKB-EC"/>
</dbReference>
<proteinExistence type="predicted"/>
<evidence type="ECO:0000313" key="2">
    <source>
        <dbReference type="Proteomes" id="UP000557717"/>
    </source>
</evidence>
<dbReference type="GO" id="GO:0006261">
    <property type="term" value="P:DNA-templated DNA replication"/>
    <property type="evidence" value="ECO:0007669"/>
    <property type="project" value="TreeGrafter"/>
</dbReference>
<dbReference type="InterPro" id="IPR027417">
    <property type="entry name" value="P-loop_NTPase"/>
</dbReference>
<dbReference type="Gene3D" id="3.40.50.300">
    <property type="entry name" value="P-loop containing nucleotide triphosphate hydrolases"/>
    <property type="match status" value="1"/>
</dbReference>
<dbReference type="InterPro" id="IPR050238">
    <property type="entry name" value="DNA_Rep/Repair_Clamp_Loader"/>
</dbReference>
<dbReference type="PANTHER" id="PTHR11669">
    <property type="entry name" value="REPLICATION FACTOR C / DNA POLYMERASE III GAMMA-TAU SUBUNIT"/>
    <property type="match status" value="1"/>
</dbReference>
<organism evidence="1 2">
    <name type="scientific">Haloferula luteola</name>
    <dbReference type="NCBI Taxonomy" id="595692"/>
    <lineage>
        <taxon>Bacteria</taxon>
        <taxon>Pseudomonadati</taxon>
        <taxon>Verrucomicrobiota</taxon>
        <taxon>Verrucomicrobiia</taxon>
        <taxon>Verrucomicrobiales</taxon>
        <taxon>Verrucomicrobiaceae</taxon>
        <taxon>Haloferula</taxon>
    </lineage>
</organism>
<dbReference type="PANTHER" id="PTHR11669:SF8">
    <property type="entry name" value="DNA POLYMERASE III SUBUNIT DELTA"/>
    <property type="match status" value="1"/>
</dbReference>
<evidence type="ECO:0000313" key="1">
    <source>
        <dbReference type="EMBL" id="MBB5352223.1"/>
    </source>
</evidence>
<dbReference type="EC" id="2.7.7.7" evidence="1"/>
<keyword evidence="1" id="KW-0808">Transferase</keyword>
<dbReference type="SUPFAM" id="SSF52540">
    <property type="entry name" value="P-loop containing nucleoside triphosphate hydrolases"/>
    <property type="match status" value="1"/>
</dbReference>
<dbReference type="AlphaFoldDB" id="A0A840V3W9"/>
<dbReference type="GO" id="GO:0009360">
    <property type="term" value="C:DNA polymerase III complex"/>
    <property type="evidence" value="ECO:0007669"/>
    <property type="project" value="TreeGrafter"/>
</dbReference>
<dbReference type="EMBL" id="JACHFD010000011">
    <property type="protein sequence ID" value="MBB5352223.1"/>
    <property type="molecule type" value="Genomic_DNA"/>
</dbReference>
<dbReference type="RefSeq" id="WP_184019076.1">
    <property type="nucleotide sequence ID" value="NZ_JACHFD010000011.1"/>
</dbReference>
<accession>A0A840V3W9</accession>